<dbReference type="SMART" id="SM00356">
    <property type="entry name" value="ZnF_C3H1"/>
    <property type="match status" value="4"/>
</dbReference>
<evidence type="ECO:0000259" key="3">
    <source>
        <dbReference type="PROSITE" id="PS50103"/>
    </source>
</evidence>
<feature type="domain" description="C3H1-type" evidence="3">
    <location>
        <begin position="415"/>
        <end position="445"/>
    </location>
</feature>
<keyword evidence="1" id="KW-0862">Zinc</keyword>
<dbReference type="EMBL" id="MU006784">
    <property type="protein sequence ID" value="KAF2640478.1"/>
    <property type="molecule type" value="Genomic_DNA"/>
</dbReference>
<reference evidence="4" key="1">
    <citation type="journal article" date="2020" name="Stud. Mycol.">
        <title>101 Dothideomycetes genomes: a test case for predicting lifestyles and emergence of pathogens.</title>
        <authorList>
            <person name="Haridas S."/>
            <person name="Albert R."/>
            <person name="Binder M."/>
            <person name="Bloem J."/>
            <person name="Labutti K."/>
            <person name="Salamov A."/>
            <person name="Andreopoulos B."/>
            <person name="Baker S."/>
            <person name="Barry K."/>
            <person name="Bills G."/>
            <person name="Bluhm B."/>
            <person name="Cannon C."/>
            <person name="Castanera R."/>
            <person name="Culley D."/>
            <person name="Daum C."/>
            <person name="Ezra D."/>
            <person name="Gonzalez J."/>
            <person name="Henrissat B."/>
            <person name="Kuo A."/>
            <person name="Liang C."/>
            <person name="Lipzen A."/>
            <person name="Lutzoni F."/>
            <person name="Magnuson J."/>
            <person name="Mondo S."/>
            <person name="Nolan M."/>
            <person name="Ohm R."/>
            <person name="Pangilinan J."/>
            <person name="Park H.-J."/>
            <person name="Ramirez L."/>
            <person name="Alfaro M."/>
            <person name="Sun H."/>
            <person name="Tritt A."/>
            <person name="Yoshinaga Y."/>
            <person name="Zwiers L.-H."/>
            <person name="Turgeon B."/>
            <person name="Goodwin S."/>
            <person name="Spatafora J."/>
            <person name="Crous P."/>
            <person name="Grigoriev I."/>
        </authorList>
    </citation>
    <scope>NUCLEOTIDE SEQUENCE</scope>
    <source>
        <strain evidence="4">CBS 473.64</strain>
    </source>
</reference>
<proteinExistence type="predicted"/>
<evidence type="ECO:0000313" key="5">
    <source>
        <dbReference type="Proteomes" id="UP000799753"/>
    </source>
</evidence>
<organism evidence="4 5">
    <name type="scientific">Massarina eburnea CBS 473.64</name>
    <dbReference type="NCBI Taxonomy" id="1395130"/>
    <lineage>
        <taxon>Eukaryota</taxon>
        <taxon>Fungi</taxon>
        <taxon>Dikarya</taxon>
        <taxon>Ascomycota</taxon>
        <taxon>Pezizomycotina</taxon>
        <taxon>Dothideomycetes</taxon>
        <taxon>Pleosporomycetidae</taxon>
        <taxon>Pleosporales</taxon>
        <taxon>Massarineae</taxon>
        <taxon>Massarinaceae</taxon>
        <taxon>Massarina</taxon>
    </lineage>
</organism>
<feature type="compositionally biased region" description="Basic and acidic residues" evidence="2">
    <location>
        <begin position="159"/>
        <end position="173"/>
    </location>
</feature>
<evidence type="ECO:0000313" key="4">
    <source>
        <dbReference type="EMBL" id="KAF2640478.1"/>
    </source>
</evidence>
<feature type="compositionally biased region" description="Basic and acidic residues" evidence="2">
    <location>
        <begin position="194"/>
        <end position="203"/>
    </location>
</feature>
<dbReference type="Proteomes" id="UP000799753">
    <property type="component" value="Unassembled WGS sequence"/>
</dbReference>
<protein>
    <recommendedName>
        <fullName evidence="3">C3H1-type domain-containing protein</fullName>
    </recommendedName>
</protein>
<feature type="zinc finger region" description="C3H1-type" evidence="1">
    <location>
        <begin position="474"/>
        <end position="504"/>
    </location>
</feature>
<feature type="zinc finger region" description="C3H1-type" evidence="1">
    <location>
        <begin position="366"/>
        <end position="394"/>
    </location>
</feature>
<keyword evidence="1" id="KW-0479">Metal-binding</keyword>
<feature type="compositionally biased region" description="Polar residues" evidence="2">
    <location>
        <begin position="181"/>
        <end position="193"/>
    </location>
</feature>
<sequence>MADSRCTWEPPENFENTNLMRDWAARRLNMGDEAFQEMVAKTHRKWVNAKSKADRNKEKRRQKRAKREKRKLSRMKKPVSPPQAESDDDTPLILKRRLPVAPATKSREESADVSSLFVSGNPEPTGANRVARRLPLDQSSEDEDLSDRQSVTSVDSLMEDIRKNEGKQQTKEGKLKRRSLQSKNVGNRKTTQGETEKVQRKVPEATAPVLGSKENDKSKPSARAPPTAAANLVARKAVLDPPARAKRSSAAAGITPPAPKPPIKMVNQPKTARKEWKNSAKHYSTLHYRGTADKRSRIEATPDPTRLEFVNGDPVGILPHQPSVSRPWLAADNIYGRRESGLRQQVDVGDEPPARTNAELQPYERGKIPMTCFDWRSGTCKFTAPVCRFMHREKDPDGKAYRISPWDGKIPGKYKNPPETCLYWLRNEHGCNSSADDCMFAHENTGLLPSIFGKPPEKIDRDEKPREMTLPKHRTPPVTCWYWMNGSSGCTKSAEGCKYAHENTGYLAGRGGQEWKLIDKSTLPVFQKPQRRPSSTAGALTCFFWNHGTCKNTEESCPYLHRYTGKVADPPRLWRFPDGSHTQVLRGAPSLNPHAQEPPVYLPERLRLEASPQLDEDMMDAPSFIEPPKEEQPKMTPEAASIKAIVERIETVLHLNFNEMFSYNDQEDGTLDKRAFLLFHPGIHAKELDMITRWLLVNEVEAFNFWSEGSWEEFRKETCNGKTGIIIAPEEYELYPEIPGLAEVLRTKVRLWSIGNQEESENDSSMSISSPKVHYDRAEIFPHGGIIHMTDDVFVKKPQLALKIIELFLAKIEACRQVTGPADPDKYVNDGCLLWRLAVRPEFMKTVYDTVEEQSAYYSATHPDQQARIKIYEILSTTGYIEQDDLDNADINDPYFVHPVRPDDYFPIISERRDIMEEMYYASPSSDQPVPFANTKMVEYFGGMLNSLRKEYRHYFVVHTEPNSVVARDWKKRIAVVDEVLSPEQCVREFEGPAKGNRFEFYEWAFPAKRRADNAMV</sequence>
<dbReference type="Gene3D" id="3.30.1370.210">
    <property type="match status" value="2"/>
</dbReference>
<keyword evidence="1" id="KW-0863">Zinc-finger</keyword>
<accession>A0A6A6S232</accession>
<feature type="domain" description="C3H1-type" evidence="3">
    <location>
        <begin position="474"/>
        <end position="504"/>
    </location>
</feature>
<evidence type="ECO:0000256" key="1">
    <source>
        <dbReference type="PROSITE-ProRule" id="PRU00723"/>
    </source>
</evidence>
<feature type="region of interest" description="Disordered" evidence="2">
    <location>
        <begin position="44"/>
        <end position="268"/>
    </location>
</feature>
<evidence type="ECO:0000256" key="2">
    <source>
        <dbReference type="SAM" id="MobiDB-lite"/>
    </source>
</evidence>
<keyword evidence="5" id="KW-1185">Reference proteome</keyword>
<dbReference type="OrthoDB" id="1918685at2759"/>
<dbReference type="GO" id="GO:0008270">
    <property type="term" value="F:zinc ion binding"/>
    <property type="evidence" value="ECO:0007669"/>
    <property type="project" value="UniProtKB-KW"/>
</dbReference>
<gene>
    <name evidence="4" type="ORF">P280DRAFT_507175</name>
</gene>
<feature type="compositionally biased region" description="Basic residues" evidence="2">
    <location>
        <begin position="58"/>
        <end position="77"/>
    </location>
</feature>
<dbReference type="PROSITE" id="PS50103">
    <property type="entry name" value="ZF_C3H1"/>
    <property type="match status" value="4"/>
</dbReference>
<name>A0A6A6S232_9PLEO</name>
<feature type="zinc finger region" description="C3H1-type" evidence="1">
    <location>
        <begin position="415"/>
        <end position="445"/>
    </location>
</feature>
<dbReference type="InterPro" id="IPR000571">
    <property type="entry name" value="Znf_CCCH"/>
</dbReference>
<feature type="zinc finger region" description="C3H1-type" evidence="1">
    <location>
        <begin position="541"/>
        <end position="564"/>
    </location>
</feature>
<feature type="domain" description="C3H1-type" evidence="3">
    <location>
        <begin position="541"/>
        <end position="564"/>
    </location>
</feature>
<feature type="domain" description="C3H1-type" evidence="3">
    <location>
        <begin position="366"/>
        <end position="394"/>
    </location>
</feature>
<dbReference type="AlphaFoldDB" id="A0A6A6S232"/>